<evidence type="ECO:0000259" key="2">
    <source>
        <dbReference type="Pfam" id="PF13785"/>
    </source>
</evidence>
<feature type="compositionally biased region" description="Acidic residues" evidence="1">
    <location>
        <begin position="474"/>
        <end position="488"/>
    </location>
</feature>
<accession>A0ABX2IPK4</accession>
<dbReference type="RefSeq" id="WP_170022407.1">
    <property type="nucleotide sequence ID" value="NZ_JABCSC020000003.1"/>
</dbReference>
<feature type="domain" description="DUF4178" evidence="2">
    <location>
        <begin position="254"/>
        <end position="389"/>
    </location>
</feature>
<feature type="region of interest" description="Disordered" evidence="1">
    <location>
        <begin position="464"/>
        <end position="488"/>
    </location>
</feature>
<gene>
    <name evidence="3" type="ORF">HJ583_013525</name>
</gene>
<evidence type="ECO:0000256" key="1">
    <source>
        <dbReference type="SAM" id="MobiDB-lite"/>
    </source>
</evidence>
<dbReference type="InterPro" id="IPR025235">
    <property type="entry name" value="DUF4178"/>
</dbReference>
<evidence type="ECO:0000313" key="3">
    <source>
        <dbReference type="EMBL" id="NSL56055.1"/>
    </source>
</evidence>
<reference evidence="3 4" key="1">
    <citation type="submission" date="2020-06" db="EMBL/GenBank/DDBJ databases">
        <title>Draft genome of Uliginosibacterium sp. IMCC34675.</title>
        <authorList>
            <person name="Song J."/>
        </authorList>
    </citation>
    <scope>NUCLEOTIDE SEQUENCE [LARGE SCALE GENOMIC DNA]</scope>
    <source>
        <strain evidence="3 4">IMCC34675</strain>
    </source>
</reference>
<proteinExistence type="predicted"/>
<dbReference type="Pfam" id="PF13785">
    <property type="entry name" value="DUF4178"/>
    <property type="match status" value="2"/>
</dbReference>
<protein>
    <submittedName>
        <fullName evidence="3">DUF4178 domain-containing protein</fullName>
    </submittedName>
</protein>
<evidence type="ECO:0000313" key="4">
    <source>
        <dbReference type="Proteomes" id="UP000778523"/>
    </source>
</evidence>
<feature type="domain" description="DUF4178" evidence="2">
    <location>
        <begin position="39"/>
        <end position="172"/>
    </location>
</feature>
<dbReference type="Proteomes" id="UP000778523">
    <property type="component" value="Unassembled WGS sequence"/>
</dbReference>
<dbReference type="EMBL" id="JABCSC020000003">
    <property type="protein sequence ID" value="NSL56055.1"/>
    <property type="molecule type" value="Genomic_DNA"/>
</dbReference>
<comment type="caution">
    <text evidence="3">The sequence shown here is derived from an EMBL/GenBank/DDBJ whole genome shotgun (WGS) entry which is preliminary data.</text>
</comment>
<sequence length="488" mass="53205">MAVCAYCRSTLLREADAVRSIGRMSDIVEDHTRLQITSCGQYQGTNFSVVGRIQLRYDDGFWNEWYLLFDDGSAGWLADGSGQYVITRPGGTPGKAPAFETIRPNATIPFKDERYTATDVRTAQCTGGEGELPFQVGAGWQARVADFRNGDKFLTLDYSESDTPQVFLGEATSLEALKCQLLREEEQVASSAGKLKGKARTLECPACGSGIDTVPGRAEHLVCPACHAEVALSAEKAEVLALHKELAQFKSTLQLGDKATIDRSKWQLIGLMRVRETGEEPDPPWTEYLLFNAGKGFLWLVESHQGWSRTEVLNALPEITGGAGLRFGGKGYTKKWTYGAEVIYAAGAFNWRVKIGDQSRVTDYYGPDGILCEEVTAQEVTWSRSREVDAAQVARWFGKPADSLPTPRVEEPPSELKSYALGASLILLSLNFDQIVSFSPMVWIVSALALMLLWLPTWVTSGTAGSSDAGGGDWDTDTSDSDSGGGDD</sequence>
<keyword evidence="4" id="KW-1185">Reference proteome</keyword>
<name>A0ABX2IPK4_9RHOO</name>
<organism evidence="3 4">
    <name type="scientific">Uliginosibacterium aquaticum</name>
    <dbReference type="NCBI Taxonomy" id="2731212"/>
    <lineage>
        <taxon>Bacteria</taxon>
        <taxon>Pseudomonadati</taxon>
        <taxon>Pseudomonadota</taxon>
        <taxon>Betaproteobacteria</taxon>
        <taxon>Rhodocyclales</taxon>
        <taxon>Zoogloeaceae</taxon>
        <taxon>Uliginosibacterium</taxon>
    </lineage>
</organism>